<dbReference type="STRING" id="709839.TSA66_10015"/>
<dbReference type="InterPro" id="IPR038186">
    <property type="entry name" value="CHAD_dom_sf"/>
</dbReference>
<dbReference type="PANTHER" id="PTHR39569:SF1">
    <property type="entry name" value="INORGANIC TRIPHOSPHATASE"/>
    <property type="match status" value="1"/>
</dbReference>
<dbReference type="Gene3D" id="2.40.320.10">
    <property type="entry name" value="Hypothetical Protein Pfu-838710-001"/>
    <property type="match status" value="1"/>
</dbReference>
<dbReference type="GO" id="GO:0050355">
    <property type="term" value="F:inorganic triphosphate phosphatase activity"/>
    <property type="evidence" value="ECO:0007669"/>
    <property type="project" value="InterPro"/>
</dbReference>
<dbReference type="Gene3D" id="1.40.20.10">
    <property type="entry name" value="CHAD domain"/>
    <property type="match status" value="1"/>
</dbReference>
<dbReference type="PROSITE" id="PS51707">
    <property type="entry name" value="CYTH"/>
    <property type="match status" value="1"/>
</dbReference>
<feature type="domain" description="CYTH" evidence="1">
    <location>
        <begin position="1"/>
        <end position="207"/>
    </location>
</feature>
<reference evidence="3 4" key="1">
    <citation type="submission" date="2014-12" db="EMBL/GenBank/DDBJ databases">
        <title>Denitrispirillum autotrophicum gen. nov., sp. nov., Denitrifying, Facultatively Autotrophic Bacteria Isolated from Rice Paddy Soil.</title>
        <authorList>
            <person name="Ishii S."/>
            <person name="Ashida N."/>
            <person name="Ohno H."/>
            <person name="Otsuka S."/>
            <person name="Yokota A."/>
            <person name="Senoo K."/>
        </authorList>
    </citation>
    <scope>NUCLEOTIDE SEQUENCE [LARGE SCALE GENOMIC DNA]</scope>
    <source>
        <strain evidence="3 4">TSA66</strain>
    </source>
</reference>
<keyword evidence="4" id="KW-1185">Reference proteome</keyword>
<dbReference type="PANTHER" id="PTHR39569">
    <property type="entry name" value="INORGANIC TRIPHOSPHATASE"/>
    <property type="match status" value="1"/>
</dbReference>
<sequence>MEIELKLELDPADSDTLRGHPVIKELGNGKQKQDELTAIYFDTPQFTLRQHGAGLRVRKMRGRWIQTLKAGGSVQGGLHQHDEWETPVDGAVPALAQIASMVDAGSPLSALLRQPSLANALQPIFQVKVHRTTWNLRDGDSFVELVLDEGSVQHEDRKVPVSEIELELKEGEPGCLYAIAMKLLDGIPLRLSNVSKAQRGYALCRQEERAPVKAAPVTFPPSPTIEDGLQAIVLNCLAQIQANEAAVMDSGNPESLHQMRVGLRRLRSALKLFGTAAPCPVHLQEELRWLGEALGEARDWDVLSSSTLARARGTGDASFPALNAAMDEVVRGKRNQAGAALRSPRYARLMISIFAWVIGKQWRDTPGQANVEQLEAPLKAFAEKALKQGHKRIVKRGRNIRHATPEELHRLRIAAKRNRYAVEFFAPLQRQKRLRTYLDALSAMQDELGWRNDVSVGDRLLRYLETEKPAAAASAAYARGFLAASVSDNERKLRKTWKHFRGADRPRLR</sequence>
<evidence type="ECO:0008006" key="5">
    <source>
        <dbReference type="Google" id="ProtNLM"/>
    </source>
</evidence>
<evidence type="ECO:0000259" key="1">
    <source>
        <dbReference type="PROSITE" id="PS51707"/>
    </source>
</evidence>
<dbReference type="SMART" id="SM00880">
    <property type="entry name" value="CHAD"/>
    <property type="match status" value="1"/>
</dbReference>
<feature type="domain" description="CHAD" evidence="2">
    <location>
        <begin position="222"/>
        <end position="498"/>
    </location>
</feature>
<organism evidence="3 4">
    <name type="scientific">Noviherbaspirillum autotrophicum</name>
    <dbReference type="NCBI Taxonomy" id="709839"/>
    <lineage>
        <taxon>Bacteria</taxon>
        <taxon>Pseudomonadati</taxon>
        <taxon>Pseudomonadota</taxon>
        <taxon>Betaproteobacteria</taxon>
        <taxon>Burkholderiales</taxon>
        <taxon>Oxalobacteraceae</taxon>
        <taxon>Noviherbaspirillum</taxon>
    </lineage>
</organism>
<comment type="caution">
    <text evidence="3">The sequence shown here is derived from an EMBL/GenBank/DDBJ whole genome shotgun (WGS) entry which is preliminary data.</text>
</comment>
<dbReference type="PROSITE" id="PS51708">
    <property type="entry name" value="CHAD"/>
    <property type="match status" value="1"/>
</dbReference>
<evidence type="ECO:0000259" key="2">
    <source>
        <dbReference type="PROSITE" id="PS51708"/>
    </source>
</evidence>
<dbReference type="InterPro" id="IPR007899">
    <property type="entry name" value="CHAD_dom"/>
</dbReference>
<accession>A0A0C2BSL2</accession>
<dbReference type="InterPro" id="IPR033469">
    <property type="entry name" value="CYTH-like_dom_sf"/>
</dbReference>
<gene>
    <name evidence="3" type="ORF">TSA66_10015</name>
</gene>
<dbReference type="InterPro" id="IPR039013">
    <property type="entry name" value="YgiF"/>
</dbReference>
<evidence type="ECO:0000313" key="4">
    <source>
        <dbReference type="Proteomes" id="UP000031572"/>
    </source>
</evidence>
<name>A0A0C2BSL2_9BURK</name>
<dbReference type="SMART" id="SM01118">
    <property type="entry name" value="CYTH"/>
    <property type="match status" value="1"/>
</dbReference>
<protein>
    <recommendedName>
        <fullName evidence="5">Adenylate cyclase</fullName>
    </recommendedName>
</protein>
<dbReference type="Proteomes" id="UP000031572">
    <property type="component" value="Unassembled WGS sequence"/>
</dbReference>
<dbReference type="EMBL" id="JWJG01000028">
    <property type="protein sequence ID" value="KIF81066.1"/>
    <property type="molecule type" value="Genomic_DNA"/>
</dbReference>
<dbReference type="CDD" id="cd07756">
    <property type="entry name" value="CYTH-like_Pase_CHAD"/>
    <property type="match status" value="1"/>
</dbReference>
<dbReference type="AlphaFoldDB" id="A0A0C2BSL2"/>
<dbReference type="InterPro" id="IPR023577">
    <property type="entry name" value="CYTH_domain"/>
</dbReference>
<evidence type="ECO:0000313" key="3">
    <source>
        <dbReference type="EMBL" id="KIF81066.1"/>
    </source>
</evidence>
<dbReference type="GO" id="GO:0046872">
    <property type="term" value="F:metal ion binding"/>
    <property type="evidence" value="ECO:0007669"/>
    <property type="project" value="TreeGrafter"/>
</dbReference>
<dbReference type="Pfam" id="PF05235">
    <property type="entry name" value="CHAD"/>
    <property type="match status" value="1"/>
</dbReference>
<dbReference type="SUPFAM" id="SSF55154">
    <property type="entry name" value="CYTH-like phosphatases"/>
    <property type="match status" value="1"/>
</dbReference>
<dbReference type="Pfam" id="PF01928">
    <property type="entry name" value="CYTH"/>
    <property type="match status" value="1"/>
</dbReference>
<proteinExistence type="predicted"/>
<dbReference type="RefSeq" id="WP_040042416.1">
    <property type="nucleotide sequence ID" value="NZ_JWJG01000028.1"/>
</dbReference>